<accession>A0A6N6RF60</accession>
<dbReference type="AlphaFoldDB" id="A0A6N6RF60"/>
<dbReference type="Pfam" id="PF04336">
    <property type="entry name" value="ACP_PD"/>
    <property type="match status" value="1"/>
</dbReference>
<keyword evidence="3" id="KW-0443">Lipid metabolism</keyword>
<protein>
    <submittedName>
        <fullName evidence="4">DUF479 domain-containing protein</fullName>
    </submittedName>
</protein>
<keyword evidence="2" id="KW-0378">Hydrolase</keyword>
<sequence>MQVARLLAAELHHTHPRELCPPSTASLSLREIQTNSLCPLCLRVRPISKRNTPRTSPANSAQQAQPLSLCERLITPKTAKQSFSYLPTMNFLAHLFLSFDDEDVAIGNFVADSVKGEGLPQHSARIKTGIALHREIDYFTDHHPVVAQSKAKLWDKYRHYSAVLVDIFYDHYLSRTWSEWHEEDVAHFAHRHYEMFNNRHSELPEQVQHMLPYMIEYDWLTNYQYLEGMQRVLNGMSRRASFQSKMEEAVQDLRTFDSEFEAEFRVFFPELILFSKAKLEQLKEEE</sequence>
<keyword evidence="1" id="KW-0444">Lipid biosynthesis</keyword>
<dbReference type="InterPro" id="IPR007431">
    <property type="entry name" value="ACP_PD"/>
</dbReference>
<dbReference type="PANTHER" id="PTHR38764:SF1">
    <property type="entry name" value="ACYL CARRIER PROTEIN PHOSPHODIESTERASE"/>
    <property type="match status" value="1"/>
</dbReference>
<evidence type="ECO:0000256" key="1">
    <source>
        <dbReference type="ARBA" id="ARBA00022516"/>
    </source>
</evidence>
<gene>
    <name evidence="4" type="ORF">F8C67_14005</name>
</gene>
<dbReference type="OrthoDB" id="8442777at2"/>
<reference evidence="4 5" key="1">
    <citation type="submission" date="2019-09" db="EMBL/GenBank/DDBJ databases">
        <title>Genomes of family Cryomorphaceae.</title>
        <authorList>
            <person name="Bowman J.P."/>
        </authorList>
    </citation>
    <scope>NUCLEOTIDE SEQUENCE [LARGE SCALE GENOMIC DNA]</scope>
    <source>
        <strain evidence="4 5">LMG 25704</strain>
    </source>
</reference>
<dbReference type="GO" id="GO:0006633">
    <property type="term" value="P:fatty acid biosynthetic process"/>
    <property type="evidence" value="ECO:0007669"/>
    <property type="project" value="InterPro"/>
</dbReference>
<comment type="caution">
    <text evidence="4">The sequence shown here is derived from an EMBL/GenBank/DDBJ whole genome shotgun (WGS) entry which is preliminary data.</text>
</comment>
<dbReference type="EMBL" id="WBVO01000017">
    <property type="protein sequence ID" value="KAB2805320.1"/>
    <property type="molecule type" value="Genomic_DNA"/>
</dbReference>
<name>A0A6N6RF60_9FLAO</name>
<keyword evidence="5" id="KW-1185">Reference proteome</keyword>
<evidence type="ECO:0000256" key="2">
    <source>
        <dbReference type="ARBA" id="ARBA00022801"/>
    </source>
</evidence>
<dbReference type="Proteomes" id="UP000468650">
    <property type="component" value="Unassembled WGS sequence"/>
</dbReference>
<dbReference type="GO" id="GO:0008770">
    <property type="term" value="F:[acyl-carrier-protein] phosphodiesterase activity"/>
    <property type="evidence" value="ECO:0007669"/>
    <property type="project" value="InterPro"/>
</dbReference>
<evidence type="ECO:0000313" key="5">
    <source>
        <dbReference type="Proteomes" id="UP000468650"/>
    </source>
</evidence>
<evidence type="ECO:0000256" key="3">
    <source>
        <dbReference type="ARBA" id="ARBA00023098"/>
    </source>
</evidence>
<dbReference type="PANTHER" id="PTHR38764">
    <property type="entry name" value="ACYL CARRIER PROTEIN PHOSPHODIESTERASE"/>
    <property type="match status" value="1"/>
</dbReference>
<evidence type="ECO:0000313" key="4">
    <source>
        <dbReference type="EMBL" id="KAB2805320.1"/>
    </source>
</evidence>
<proteinExistence type="predicted"/>
<organism evidence="4 5">
    <name type="scientific">Phaeocystidibacter luteus</name>
    <dbReference type="NCBI Taxonomy" id="911197"/>
    <lineage>
        <taxon>Bacteria</taxon>
        <taxon>Pseudomonadati</taxon>
        <taxon>Bacteroidota</taxon>
        <taxon>Flavobacteriia</taxon>
        <taxon>Flavobacteriales</taxon>
        <taxon>Phaeocystidibacteraceae</taxon>
        <taxon>Phaeocystidibacter</taxon>
    </lineage>
</organism>